<evidence type="ECO:0000256" key="1">
    <source>
        <dbReference type="SAM" id="SignalP"/>
    </source>
</evidence>
<organism evidence="2 3">
    <name type="scientific">Falsiruegeria litorea R37</name>
    <dbReference type="NCBI Taxonomy" id="1200284"/>
    <lineage>
        <taxon>Bacteria</taxon>
        <taxon>Pseudomonadati</taxon>
        <taxon>Pseudomonadota</taxon>
        <taxon>Alphaproteobacteria</taxon>
        <taxon>Rhodobacterales</taxon>
        <taxon>Roseobacteraceae</taxon>
        <taxon>Falsiruegeria</taxon>
    </lineage>
</organism>
<accession>A0A1Y5S6E6</accession>
<evidence type="ECO:0008006" key="4">
    <source>
        <dbReference type="Google" id="ProtNLM"/>
    </source>
</evidence>
<dbReference type="OrthoDB" id="5339359at2"/>
<protein>
    <recommendedName>
        <fullName evidence="4">Lipoprotein</fullName>
    </recommendedName>
</protein>
<keyword evidence="3" id="KW-1185">Reference proteome</keyword>
<reference evidence="2 3" key="1">
    <citation type="submission" date="2017-03" db="EMBL/GenBank/DDBJ databases">
        <authorList>
            <person name="Afonso C.L."/>
            <person name="Miller P.J."/>
            <person name="Scott M.A."/>
            <person name="Spackman E."/>
            <person name="Goraichik I."/>
            <person name="Dimitrov K.M."/>
            <person name="Suarez D.L."/>
            <person name="Swayne D.E."/>
        </authorList>
    </citation>
    <scope>NUCLEOTIDE SEQUENCE [LARGE SCALE GENOMIC DNA]</scope>
    <source>
        <strain evidence="2 3">CECT 7639</strain>
    </source>
</reference>
<dbReference type="RefSeq" id="WP_085795032.1">
    <property type="nucleotide sequence ID" value="NZ_FWFO01000001.1"/>
</dbReference>
<keyword evidence="1" id="KW-0732">Signal</keyword>
<feature type="signal peptide" evidence="1">
    <location>
        <begin position="1"/>
        <end position="23"/>
    </location>
</feature>
<evidence type="ECO:0000313" key="2">
    <source>
        <dbReference type="EMBL" id="SLN32692.1"/>
    </source>
</evidence>
<evidence type="ECO:0000313" key="3">
    <source>
        <dbReference type="Proteomes" id="UP000193077"/>
    </source>
</evidence>
<feature type="chain" id="PRO_5013119675" description="Lipoprotein" evidence="1">
    <location>
        <begin position="24"/>
        <end position="194"/>
    </location>
</feature>
<sequence>MKPLFAVLACCFTLILGACSTSAPSYSQNDVTKLAQTLTALGPEVDPAEATRAAQIAFSYSKQLATEYGVTTSPIIHNVRVNEGDKERGLCVHYAEDMQRRLNQEGFKTLQMHRAIALPKTPFNIDHSTAVISRRGDDMYAGVILDPWRNGGDLFWSPTRDDTRYNWRPRMEVLEELHPEEFAAARARGLLPQL</sequence>
<dbReference type="PROSITE" id="PS51257">
    <property type="entry name" value="PROKAR_LIPOPROTEIN"/>
    <property type="match status" value="1"/>
</dbReference>
<dbReference type="Proteomes" id="UP000193077">
    <property type="component" value="Unassembled WGS sequence"/>
</dbReference>
<name>A0A1Y5S6E6_9RHOB</name>
<proteinExistence type="predicted"/>
<gene>
    <name evidence="2" type="ORF">TRL7639_01417</name>
</gene>
<dbReference type="AlphaFoldDB" id="A0A1Y5S6E6"/>
<dbReference type="EMBL" id="FWFO01000001">
    <property type="protein sequence ID" value="SLN32692.1"/>
    <property type="molecule type" value="Genomic_DNA"/>
</dbReference>